<dbReference type="InterPro" id="IPR007332">
    <property type="entry name" value="DUF411"/>
</dbReference>
<dbReference type="AlphaFoldDB" id="A0A328BKQ6"/>
<gene>
    <name evidence="2" type="ORF">DJ019_06460</name>
</gene>
<reference evidence="2 3" key="1">
    <citation type="submission" date="2018-05" db="EMBL/GenBank/DDBJ databases">
        <authorList>
            <person name="Lanie J.A."/>
            <person name="Ng W.-L."/>
            <person name="Kazmierczak K.M."/>
            <person name="Andrzejewski T.M."/>
            <person name="Davidsen T.M."/>
            <person name="Wayne K.J."/>
            <person name="Tettelin H."/>
            <person name="Glass J.I."/>
            <person name="Rusch D."/>
            <person name="Podicherti R."/>
            <person name="Tsui H.-C.T."/>
            <person name="Winkler M.E."/>
        </authorList>
    </citation>
    <scope>NUCLEOTIDE SEQUENCE [LARGE SCALE GENOMIC DNA]</scope>
    <source>
        <strain evidence="2 3">BUT-10</strain>
    </source>
</reference>
<name>A0A328BKQ6_9CAUL</name>
<dbReference type="EMBL" id="QFYS01000002">
    <property type="protein sequence ID" value="RAK67547.1"/>
    <property type="molecule type" value="Genomic_DNA"/>
</dbReference>
<sequence length="147" mass="16148">MRRRHFLALAAAASASPALAAAPRPITVMKSRGCVCCDGWVTHMRRAGFAPKVVVVDDLPREWRRWGVPDTLSSCHIGLIEGYVTVGHIPPADIQRLLREQPSALGLTVPGMPFGSPGMERPDGRREAYETLLLLPNGRTRVFSRHS</sequence>
<accession>A0A328BKQ6</accession>
<feature type="chain" id="PRO_5016452121" evidence="1">
    <location>
        <begin position="21"/>
        <end position="147"/>
    </location>
</feature>
<dbReference type="Proteomes" id="UP000249524">
    <property type="component" value="Unassembled WGS sequence"/>
</dbReference>
<dbReference type="Pfam" id="PF04214">
    <property type="entry name" value="DUF411"/>
    <property type="match status" value="1"/>
</dbReference>
<evidence type="ECO:0000313" key="2">
    <source>
        <dbReference type="EMBL" id="RAK67547.1"/>
    </source>
</evidence>
<keyword evidence="3" id="KW-1185">Reference proteome</keyword>
<proteinExistence type="predicted"/>
<protein>
    <submittedName>
        <fullName evidence="2">DUF411 domain-containing protein</fullName>
    </submittedName>
</protein>
<feature type="signal peptide" evidence="1">
    <location>
        <begin position="1"/>
        <end position="20"/>
    </location>
</feature>
<keyword evidence="1" id="KW-0732">Signal</keyword>
<evidence type="ECO:0000313" key="3">
    <source>
        <dbReference type="Proteomes" id="UP000249524"/>
    </source>
</evidence>
<dbReference type="OrthoDB" id="14727at2"/>
<comment type="caution">
    <text evidence="2">The sequence shown here is derived from an EMBL/GenBank/DDBJ whole genome shotgun (WGS) entry which is preliminary data.</text>
</comment>
<evidence type="ECO:0000256" key="1">
    <source>
        <dbReference type="SAM" id="SignalP"/>
    </source>
</evidence>
<organism evidence="2 3">
    <name type="scientific">Phenylobacterium kunshanense</name>
    <dbReference type="NCBI Taxonomy" id="1445034"/>
    <lineage>
        <taxon>Bacteria</taxon>
        <taxon>Pseudomonadati</taxon>
        <taxon>Pseudomonadota</taxon>
        <taxon>Alphaproteobacteria</taxon>
        <taxon>Caulobacterales</taxon>
        <taxon>Caulobacteraceae</taxon>
        <taxon>Phenylobacterium</taxon>
    </lineage>
</organism>